<keyword evidence="4" id="KW-0458">Lysosome</keyword>
<proteinExistence type="predicted"/>
<dbReference type="InterPro" id="IPR057288">
    <property type="entry name" value="PH_PLEKHM2"/>
</dbReference>
<evidence type="ECO:0000313" key="9">
    <source>
        <dbReference type="Proteomes" id="UP001303046"/>
    </source>
</evidence>
<feature type="region of interest" description="Disordered" evidence="5">
    <location>
        <begin position="222"/>
        <end position="242"/>
    </location>
</feature>
<dbReference type="Pfam" id="PF00169">
    <property type="entry name" value="PH"/>
    <property type="match status" value="1"/>
</dbReference>
<reference evidence="8 9" key="1">
    <citation type="submission" date="2023-08" db="EMBL/GenBank/DDBJ databases">
        <title>A Necator americanus chromosomal reference genome.</title>
        <authorList>
            <person name="Ilik V."/>
            <person name="Petrzelkova K.J."/>
            <person name="Pardy F."/>
            <person name="Fuh T."/>
            <person name="Niatou-Singa F.S."/>
            <person name="Gouil Q."/>
            <person name="Baker L."/>
            <person name="Ritchie M.E."/>
            <person name="Jex A.R."/>
            <person name="Gazzola D."/>
            <person name="Li H."/>
            <person name="Toshio Fujiwara R."/>
            <person name="Zhan B."/>
            <person name="Aroian R.V."/>
            <person name="Pafco B."/>
            <person name="Schwarz E.M."/>
        </authorList>
    </citation>
    <scope>NUCLEOTIDE SEQUENCE [LARGE SCALE GENOMIC DNA]</scope>
    <source>
        <strain evidence="8 9">Aroian</strain>
        <tissue evidence="8">Whole animal</tissue>
    </source>
</reference>
<feature type="region of interest" description="Disordered" evidence="5">
    <location>
        <begin position="275"/>
        <end position="306"/>
    </location>
</feature>
<evidence type="ECO:0000313" key="8">
    <source>
        <dbReference type="EMBL" id="KAK6751363.1"/>
    </source>
</evidence>
<accession>A0ABR1DLN5</accession>
<dbReference type="EMBL" id="JAVFWL010000004">
    <property type="protein sequence ID" value="KAK6751363.1"/>
    <property type="molecule type" value="Genomic_DNA"/>
</dbReference>
<dbReference type="InterPro" id="IPR047327">
    <property type="entry name" value="RUN_PLEKHM2"/>
</dbReference>
<evidence type="ECO:0000256" key="1">
    <source>
        <dbReference type="ARBA" id="ARBA00004496"/>
    </source>
</evidence>
<evidence type="ECO:0008006" key="10">
    <source>
        <dbReference type="Google" id="ProtNLM"/>
    </source>
</evidence>
<dbReference type="Gene3D" id="2.30.29.30">
    <property type="entry name" value="Pleckstrin-homology domain (PH domain)/Phosphotyrosine-binding domain (PTB)"/>
    <property type="match status" value="1"/>
</dbReference>
<name>A0ABR1DLN5_NECAM</name>
<feature type="compositionally biased region" description="Basic and acidic residues" evidence="5">
    <location>
        <begin position="275"/>
        <end position="286"/>
    </location>
</feature>
<organism evidence="8 9">
    <name type="scientific">Necator americanus</name>
    <name type="common">Human hookworm</name>
    <dbReference type="NCBI Taxonomy" id="51031"/>
    <lineage>
        <taxon>Eukaryota</taxon>
        <taxon>Metazoa</taxon>
        <taxon>Ecdysozoa</taxon>
        <taxon>Nematoda</taxon>
        <taxon>Chromadorea</taxon>
        <taxon>Rhabditida</taxon>
        <taxon>Rhabditina</taxon>
        <taxon>Rhabditomorpha</taxon>
        <taxon>Strongyloidea</taxon>
        <taxon>Ancylostomatidae</taxon>
        <taxon>Bunostominae</taxon>
        <taxon>Necator</taxon>
    </lineage>
</organism>
<dbReference type="PROSITE" id="PS50003">
    <property type="entry name" value="PH_DOMAIN"/>
    <property type="match status" value="1"/>
</dbReference>
<evidence type="ECO:0000256" key="5">
    <source>
        <dbReference type="SAM" id="MobiDB-lite"/>
    </source>
</evidence>
<evidence type="ECO:0000256" key="3">
    <source>
        <dbReference type="ARBA" id="ARBA00022490"/>
    </source>
</evidence>
<evidence type="ECO:0000259" key="7">
    <source>
        <dbReference type="PROSITE" id="PS50826"/>
    </source>
</evidence>
<dbReference type="Proteomes" id="UP001303046">
    <property type="component" value="Unassembled WGS sequence"/>
</dbReference>
<dbReference type="PROSITE" id="PS50826">
    <property type="entry name" value="RUN"/>
    <property type="match status" value="1"/>
</dbReference>
<dbReference type="Gene3D" id="1.20.58.900">
    <property type="match status" value="1"/>
</dbReference>
<feature type="compositionally biased region" description="Polar residues" evidence="5">
    <location>
        <begin position="290"/>
        <end position="302"/>
    </location>
</feature>
<dbReference type="InterPro" id="IPR037213">
    <property type="entry name" value="Run_dom_sf"/>
</dbReference>
<comment type="caution">
    <text evidence="8">The sequence shown here is derived from an EMBL/GenBank/DDBJ whole genome shotgun (WGS) entry which is preliminary data.</text>
</comment>
<keyword evidence="3" id="KW-0963">Cytoplasm</keyword>
<dbReference type="CDD" id="cd17680">
    <property type="entry name" value="RUN_PLEKHM2"/>
    <property type="match status" value="1"/>
</dbReference>
<keyword evidence="9" id="KW-1185">Reference proteome</keyword>
<protein>
    <recommendedName>
        <fullName evidence="10">PH domain protein</fullName>
    </recommendedName>
</protein>
<evidence type="ECO:0000259" key="6">
    <source>
        <dbReference type="PROSITE" id="PS50003"/>
    </source>
</evidence>
<evidence type="ECO:0000256" key="2">
    <source>
        <dbReference type="ARBA" id="ARBA00004656"/>
    </source>
</evidence>
<gene>
    <name evidence="8" type="primary">Necator_chrIV.g16302</name>
    <name evidence="8" type="ORF">RB195_003006</name>
</gene>
<dbReference type="SMART" id="SM00233">
    <property type="entry name" value="PH"/>
    <property type="match status" value="1"/>
</dbReference>
<dbReference type="InterPro" id="IPR011993">
    <property type="entry name" value="PH-like_dom_sf"/>
</dbReference>
<dbReference type="InterPro" id="IPR053015">
    <property type="entry name" value="PH_domain-containing_M2"/>
</dbReference>
<comment type="subcellular location">
    <subcellularLocation>
        <location evidence="1">Cytoplasm</location>
    </subcellularLocation>
    <subcellularLocation>
        <location evidence="2">Lysosome membrane</location>
    </subcellularLocation>
</comment>
<dbReference type="Pfam" id="PF23142">
    <property type="entry name" value="PH_PLEKHM2"/>
    <property type="match status" value="1"/>
</dbReference>
<dbReference type="SUPFAM" id="SSF50729">
    <property type="entry name" value="PH domain-like"/>
    <property type="match status" value="1"/>
</dbReference>
<evidence type="ECO:0000256" key="4">
    <source>
        <dbReference type="ARBA" id="ARBA00023228"/>
    </source>
</evidence>
<sequence length="792" mass="90341">MFMCGSFFSISKRSEIAQLDFEISLDELVSSIVCTSPYQLSPISLRPDVRASRSQHGPFQNKISKLVEKLSNEREIVDLENVTGKMLFNSMDTFFSYGLLSGDKVYWRFVSEFLPKTQQNLLRAEWGDIDNRRLSIAWLKDAFNKGTLHFQMLAFRNNRKIIGRFYHRNACMNNGGMLEAVTDMIVSLVNVQFAFYSTVNLRAEPQAVIVVPPVTTVIKERAKRRKRAESERNLPPVVADTLPPPLQVTAIPSPKDQELILDELVRNRRSRIESLMESNSVDKSEENPDSGLNTSENSTEQPVRNEAFDEVLRKTLSQVRMENFGDEAKSFDSLLHYDEIQQEKSHEEDVLVEGEVMLHSGDILKLAMNVYVDEGERLLRMYHVYQRLAAGTPQQRLLAVTDHNIYVISQNIVLEDSAQPGAFEEGGHHNIFYEVHVVIPLSSVDYIGVSRDAQVLILYAKSGLPFRVMNEAEKIKDKTCAIATGDVQLGNAIVKTITSAAESGNQEPPAVFTESTPYSLIIKRYLTKELNGSPHIELHHFALVYWKEASALPEKQHAESVGYLYRRMAHPNWWRRPPAEWVQSYFVLKGTKMYVFTDSTCKEGEMIINLCECSEALELDAKKDCQWGFELVLPDGNLQLQCPSKDEMHKWMRLVNEALNSQNDDDATACMVMVTDSQIVVAQEGEKCFTDGFIRTLVSFPLTEIRSGWIIRTETHMSLVLRVDAMYQWYFFRSEAELDRMVKTLSIYPISLSELGQHSEDKATAFILNQCRRMPDLWHKAVFATEGFESDP</sequence>
<dbReference type="PANTHER" id="PTHR46556">
    <property type="entry name" value="PLECKSTRIN HOMOLOGY DOMAIN-CONTAINING FAMILY M MEMBER 2"/>
    <property type="match status" value="1"/>
</dbReference>
<dbReference type="SUPFAM" id="SSF140741">
    <property type="entry name" value="RUN domain-like"/>
    <property type="match status" value="1"/>
</dbReference>
<dbReference type="InterPro" id="IPR004012">
    <property type="entry name" value="Run_dom"/>
</dbReference>
<dbReference type="PANTHER" id="PTHR46556:SF1">
    <property type="entry name" value="PLECKSTRIN HOMOLOGY DOMAIN-CONTAINING FAMILY M MEMBER 2"/>
    <property type="match status" value="1"/>
</dbReference>
<feature type="domain" description="RUN" evidence="7">
    <location>
        <begin position="78"/>
        <end position="200"/>
    </location>
</feature>
<dbReference type="InterPro" id="IPR001849">
    <property type="entry name" value="PH_domain"/>
</dbReference>
<feature type="domain" description="PH" evidence="6">
    <location>
        <begin position="557"/>
        <end position="660"/>
    </location>
</feature>